<sequence length="302" mass="31507">MATAIGTAVVMCLRGTSRTSGRGGLVVSDSAAAVREFDRHERDRWKGRASAYEASVGALCAFTAPLVLDAAGVAAGWRVIDAGTGPGTLARLAAERGALVVALDGERGMLELARTHLASAVFCEAVLPRLPVRGGWADAAVANFVINHLGDPPAGMAEAVRVVRSGGKVAVTVWPSPPPALQRLWGEAFDAAGVTRPEGLPRVPEDRNFARTPRGVTDLLCGSGLRDVDCETITWSHRTDLESWWSGPAGGIGTLGVLMRGQPAETVAAIRREYQRLANGYLNSDGTLALPTAALLAVGTVP</sequence>
<comment type="caution">
    <text evidence="2">The sequence shown here is derived from an EMBL/GenBank/DDBJ whole genome shotgun (WGS) entry which is preliminary data.</text>
</comment>
<dbReference type="Proteomes" id="UP000437736">
    <property type="component" value="Unassembled WGS sequence"/>
</dbReference>
<dbReference type="InterPro" id="IPR013216">
    <property type="entry name" value="Methyltransf_11"/>
</dbReference>
<proteinExistence type="predicted"/>
<keyword evidence="3" id="KW-1185">Reference proteome</keyword>
<evidence type="ECO:0000313" key="3">
    <source>
        <dbReference type="Proteomes" id="UP000437736"/>
    </source>
</evidence>
<evidence type="ECO:0000259" key="1">
    <source>
        <dbReference type="Pfam" id="PF08241"/>
    </source>
</evidence>
<accession>A0ABW9QTH8</accession>
<feature type="domain" description="Methyltransferase type 11" evidence="1">
    <location>
        <begin position="81"/>
        <end position="170"/>
    </location>
</feature>
<dbReference type="SUPFAM" id="SSF53335">
    <property type="entry name" value="S-adenosyl-L-methionine-dependent methyltransferases"/>
    <property type="match status" value="1"/>
</dbReference>
<dbReference type="Gene3D" id="3.40.50.150">
    <property type="entry name" value="Vaccinia Virus protein VP39"/>
    <property type="match status" value="1"/>
</dbReference>
<dbReference type="Pfam" id="PF08241">
    <property type="entry name" value="Methyltransf_11"/>
    <property type="match status" value="1"/>
</dbReference>
<name>A0ABW9QTH8_9ACTN</name>
<dbReference type="CDD" id="cd02440">
    <property type="entry name" value="AdoMet_MTases"/>
    <property type="match status" value="1"/>
</dbReference>
<protein>
    <submittedName>
        <fullName evidence="2">Methyltransferase domain-containing protein</fullName>
    </submittedName>
</protein>
<keyword evidence="2" id="KW-0489">Methyltransferase</keyword>
<dbReference type="InterPro" id="IPR029063">
    <property type="entry name" value="SAM-dependent_MTases_sf"/>
</dbReference>
<evidence type="ECO:0000313" key="2">
    <source>
        <dbReference type="EMBL" id="MST33149.1"/>
    </source>
</evidence>
<dbReference type="GO" id="GO:0008168">
    <property type="term" value="F:methyltransferase activity"/>
    <property type="evidence" value="ECO:0007669"/>
    <property type="project" value="UniProtKB-KW"/>
</dbReference>
<keyword evidence="2" id="KW-0808">Transferase</keyword>
<reference evidence="2 3" key="1">
    <citation type="submission" date="2019-11" db="EMBL/GenBank/DDBJ databases">
        <title>Acidiferrimicrobium australis gen. nov., sp. nov., an acidophilic and obligately heterotrophic, member of the Actinobacteria that catalyses dissimilatory oxido- reduction of iron isolated from metal-rich acidic water in Chile.</title>
        <authorList>
            <person name="Gonzalez D."/>
            <person name="Huber K."/>
            <person name="Hedrich S."/>
            <person name="Rojas-Villalobos C."/>
            <person name="Quatrini R."/>
            <person name="Dinamarca M.A."/>
            <person name="Schwarz A."/>
            <person name="Canales C."/>
            <person name="Nancucheo I."/>
        </authorList>
    </citation>
    <scope>NUCLEOTIDE SEQUENCE [LARGE SCALE GENOMIC DNA]</scope>
    <source>
        <strain evidence="2 3">USS-CCA1</strain>
    </source>
</reference>
<dbReference type="PANTHER" id="PTHR43591">
    <property type="entry name" value="METHYLTRANSFERASE"/>
    <property type="match status" value="1"/>
</dbReference>
<dbReference type="EMBL" id="WJHE01000502">
    <property type="protein sequence ID" value="MST33149.1"/>
    <property type="molecule type" value="Genomic_DNA"/>
</dbReference>
<organism evidence="2 3">
    <name type="scientific">Acidiferrimicrobium australe</name>
    <dbReference type="NCBI Taxonomy" id="2664430"/>
    <lineage>
        <taxon>Bacteria</taxon>
        <taxon>Bacillati</taxon>
        <taxon>Actinomycetota</taxon>
        <taxon>Acidimicrobiia</taxon>
        <taxon>Acidimicrobiales</taxon>
        <taxon>Acidimicrobiaceae</taxon>
        <taxon>Acidiferrimicrobium</taxon>
    </lineage>
</organism>
<gene>
    <name evidence="2" type="ORF">GHK86_10510</name>
</gene>
<dbReference type="PANTHER" id="PTHR43591:SF109">
    <property type="entry name" value="METHYLTRANSFERASE TYPE 11 DOMAIN-CONTAINING PROTEIN"/>
    <property type="match status" value="1"/>
</dbReference>
<dbReference type="GO" id="GO:0032259">
    <property type="term" value="P:methylation"/>
    <property type="evidence" value="ECO:0007669"/>
    <property type="project" value="UniProtKB-KW"/>
</dbReference>